<protein>
    <recommendedName>
        <fullName evidence="4">DUF4412 domain-containing protein</fullName>
    </recommendedName>
</protein>
<proteinExistence type="predicted"/>
<gene>
    <name evidence="2" type="ORF">AUJ66_00840</name>
</gene>
<comment type="caution">
    <text evidence="2">The sequence shown here is derived from an EMBL/GenBank/DDBJ whole genome shotgun (WGS) entry which is preliminary data.</text>
</comment>
<reference evidence="2 3" key="1">
    <citation type="journal article" date="2016" name="Environ. Microbiol.">
        <title>Genomic resolution of a cold subsurface aquifer community provides metabolic insights for novel microbes adapted to high CO concentrations.</title>
        <authorList>
            <person name="Probst A.J."/>
            <person name="Castelle C.J."/>
            <person name="Singh A."/>
            <person name="Brown C.T."/>
            <person name="Anantharaman K."/>
            <person name="Sharon I."/>
            <person name="Hug L.A."/>
            <person name="Burstein D."/>
            <person name="Emerson J.B."/>
            <person name="Thomas B.C."/>
            <person name="Banfield J.F."/>
        </authorList>
    </citation>
    <scope>NUCLEOTIDE SEQUENCE [LARGE SCALE GENOMIC DNA]</scope>
    <source>
        <strain evidence="2">CG1_02_38_46</strain>
    </source>
</reference>
<feature type="region of interest" description="Disordered" evidence="1">
    <location>
        <begin position="85"/>
        <end position="104"/>
    </location>
</feature>
<accession>A0A1J4SGM2</accession>
<evidence type="ECO:0000256" key="1">
    <source>
        <dbReference type="SAM" id="MobiDB-lite"/>
    </source>
</evidence>
<name>A0A1J4SGM2_9BACT</name>
<dbReference type="AlphaFoldDB" id="A0A1J4SGM2"/>
<evidence type="ECO:0000313" key="3">
    <source>
        <dbReference type="Proteomes" id="UP000182278"/>
    </source>
</evidence>
<evidence type="ECO:0000313" key="2">
    <source>
        <dbReference type="EMBL" id="OIN98535.1"/>
    </source>
</evidence>
<sequence>MKGEKQKDWGNNVSFEMVVSRDGVPKTTYKMWMKDSDIRMETIERDDQGNTKKAISLILNSKNVMYVYYPDEKIAMKMKLVAQGDSLGRNSTKSPAPTLPPSKI</sequence>
<dbReference type="EMBL" id="MNUO01000011">
    <property type="protein sequence ID" value="OIN98535.1"/>
    <property type="molecule type" value="Genomic_DNA"/>
</dbReference>
<evidence type="ECO:0008006" key="4">
    <source>
        <dbReference type="Google" id="ProtNLM"/>
    </source>
</evidence>
<dbReference type="Proteomes" id="UP000182278">
    <property type="component" value="Unassembled WGS sequence"/>
</dbReference>
<organism evidence="2 3">
    <name type="scientific">Candidatus Desantisbacteria bacterium CG1_02_38_46</name>
    <dbReference type="NCBI Taxonomy" id="1817893"/>
    <lineage>
        <taxon>Bacteria</taxon>
        <taxon>Candidatus Desantisiibacteriota</taxon>
    </lineage>
</organism>